<protein>
    <submittedName>
        <fullName evidence="4">CBS domain-containing protein</fullName>
    </submittedName>
</protein>
<dbReference type="InterPro" id="IPR046342">
    <property type="entry name" value="CBS_dom_sf"/>
</dbReference>
<dbReference type="Gene3D" id="3.10.580.10">
    <property type="entry name" value="CBS-domain"/>
    <property type="match status" value="1"/>
</dbReference>
<dbReference type="RefSeq" id="WP_177963827.1">
    <property type="nucleotide sequence ID" value="NZ_JBBMEX010000005.1"/>
</dbReference>
<evidence type="ECO:0000313" key="4">
    <source>
        <dbReference type="EMBL" id="MEQ2557395.1"/>
    </source>
</evidence>
<proteinExistence type="predicted"/>
<name>A0ABV1HD29_9FIRM</name>
<dbReference type="InterPro" id="IPR000644">
    <property type="entry name" value="CBS_dom"/>
</dbReference>
<dbReference type="PANTHER" id="PTHR43080:SF26">
    <property type="entry name" value="REGULATORY PROTEIN"/>
    <property type="match status" value="1"/>
</dbReference>
<accession>A0ABV1HD29</accession>
<dbReference type="Pfam" id="PF00571">
    <property type="entry name" value="CBS"/>
    <property type="match status" value="2"/>
</dbReference>
<feature type="domain" description="CBS" evidence="3">
    <location>
        <begin position="8"/>
        <end position="67"/>
    </location>
</feature>
<evidence type="ECO:0000256" key="2">
    <source>
        <dbReference type="PROSITE-ProRule" id="PRU00703"/>
    </source>
</evidence>
<evidence type="ECO:0000313" key="5">
    <source>
        <dbReference type="Proteomes" id="UP001454489"/>
    </source>
</evidence>
<dbReference type="EMBL" id="JBBMEX010000005">
    <property type="protein sequence ID" value="MEQ2557395.1"/>
    <property type="molecule type" value="Genomic_DNA"/>
</dbReference>
<dbReference type="CDD" id="cd09834">
    <property type="entry name" value="CBS_pair_bac"/>
    <property type="match status" value="1"/>
</dbReference>
<keyword evidence="5" id="KW-1185">Reference proteome</keyword>
<evidence type="ECO:0000259" key="3">
    <source>
        <dbReference type="PROSITE" id="PS51371"/>
    </source>
</evidence>
<organism evidence="4 5">
    <name type="scientific">Maccoyibacter intestinihominis</name>
    <dbReference type="NCBI Taxonomy" id="3133499"/>
    <lineage>
        <taxon>Bacteria</taxon>
        <taxon>Bacillati</taxon>
        <taxon>Bacillota</taxon>
        <taxon>Clostridia</taxon>
        <taxon>Lachnospirales</taxon>
        <taxon>Lachnospiraceae</taxon>
        <taxon>Maccoyibacter</taxon>
    </lineage>
</organism>
<gene>
    <name evidence="4" type="ORF">WMO43_05875</name>
</gene>
<dbReference type="Proteomes" id="UP001454489">
    <property type="component" value="Unassembled WGS sequence"/>
</dbReference>
<dbReference type="SUPFAM" id="SSF54631">
    <property type="entry name" value="CBS-domain pair"/>
    <property type="match status" value="1"/>
</dbReference>
<dbReference type="PANTHER" id="PTHR43080">
    <property type="entry name" value="CBS DOMAIN-CONTAINING PROTEIN CBSX3, MITOCHONDRIAL"/>
    <property type="match status" value="1"/>
</dbReference>
<sequence>MNVLMLLKNKSEVAFVYDTNTLRQGIEKMHAHGYSAIPVLSKDGTYVGSVSEGDFLWHILEYRNNDLRVQENYQVSDILRKDFNPAVKIDVSMDELLERSMNQNFIPVVDDRNFFIGIVTRQDIIRSILKEL</sequence>
<comment type="caution">
    <text evidence="4">The sequence shown here is derived from an EMBL/GenBank/DDBJ whole genome shotgun (WGS) entry which is preliminary data.</text>
</comment>
<dbReference type="InterPro" id="IPR051257">
    <property type="entry name" value="Diverse_CBS-Domain"/>
</dbReference>
<dbReference type="PROSITE" id="PS51371">
    <property type="entry name" value="CBS"/>
    <property type="match status" value="1"/>
</dbReference>
<keyword evidence="1 2" id="KW-0129">CBS domain</keyword>
<evidence type="ECO:0000256" key="1">
    <source>
        <dbReference type="ARBA" id="ARBA00023122"/>
    </source>
</evidence>
<reference evidence="4 5" key="1">
    <citation type="submission" date="2024-03" db="EMBL/GenBank/DDBJ databases">
        <title>Human intestinal bacterial collection.</title>
        <authorList>
            <person name="Pauvert C."/>
            <person name="Hitch T.C.A."/>
            <person name="Clavel T."/>
        </authorList>
    </citation>
    <scope>NUCLEOTIDE SEQUENCE [LARGE SCALE GENOMIC DNA]</scope>
    <source>
        <strain evidence="4 5">CLA-AA-H185</strain>
    </source>
</reference>